<feature type="compositionally biased region" description="Acidic residues" evidence="1">
    <location>
        <begin position="250"/>
        <end position="260"/>
    </location>
</feature>
<accession>A0A0L9TWS8</accession>
<protein>
    <submittedName>
        <fullName evidence="2">Uncharacterized protein</fullName>
    </submittedName>
</protein>
<evidence type="ECO:0000256" key="1">
    <source>
        <dbReference type="SAM" id="MobiDB-lite"/>
    </source>
</evidence>
<feature type="region of interest" description="Disordered" evidence="1">
    <location>
        <begin position="240"/>
        <end position="260"/>
    </location>
</feature>
<dbReference type="Proteomes" id="UP000053144">
    <property type="component" value="Chromosome 2"/>
</dbReference>
<sequence>MQMALLVPNDILIWQENEDYRRQKKGKEQYYSLQFRTTAHERYFPSVDAKKLLMERRVGLIPNLSPQFGREVNNRGWGNLATYPALASSPIVKEFYVCLEGTLRGADLMYPSTLRGHHWKVNLVAVIVEEIKSCARTVSSMTPLGHPSLITHLCEIMGVDVSTLPLERPRKELDEAYFTYYCNTEEQGPAMPPHQAPRARMEALYRSQMAAVEMISGLYDPPEIRHCMSMDEFRARMAWPEGSAHADGGDAADEDEDSND</sequence>
<evidence type="ECO:0000313" key="2">
    <source>
        <dbReference type="EMBL" id="KOM34639.1"/>
    </source>
</evidence>
<proteinExistence type="predicted"/>
<dbReference type="AlphaFoldDB" id="A0A0L9TWS8"/>
<gene>
    <name evidence="2" type="ORF">LR48_Vigan02g078900</name>
</gene>
<name>A0A0L9TWS8_PHAAN</name>
<evidence type="ECO:0000313" key="3">
    <source>
        <dbReference type="Proteomes" id="UP000053144"/>
    </source>
</evidence>
<organism evidence="2 3">
    <name type="scientific">Phaseolus angularis</name>
    <name type="common">Azuki bean</name>
    <name type="synonym">Vigna angularis</name>
    <dbReference type="NCBI Taxonomy" id="3914"/>
    <lineage>
        <taxon>Eukaryota</taxon>
        <taxon>Viridiplantae</taxon>
        <taxon>Streptophyta</taxon>
        <taxon>Embryophyta</taxon>
        <taxon>Tracheophyta</taxon>
        <taxon>Spermatophyta</taxon>
        <taxon>Magnoliopsida</taxon>
        <taxon>eudicotyledons</taxon>
        <taxon>Gunneridae</taxon>
        <taxon>Pentapetalae</taxon>
        <taxon>rosids</taxon>
        <taxon>fabids</taxon>
        <taxon>Fabales</taxon>
        <taxon>Fabaceae</taxon>
        <taxon>Papilionoideae</taxon>
        <taxon>50 kb inversion clade</taxon>
        <taxon>NPAAA clade</taxon>
        <taxon>indigoferoid/millettioid clade</taxon>
        <taxon>Phaseoleae</taxon>
        <taxon>Vigna</taxon>
    </lineage>
</organism>
<dbReference type="EMBL" id="CM003372">
    <property type="protein sequence ID" value="KOM34639.1"/>
    <property type="molecule type" value="Genomic_DNA"/>
</dbReference>
<reference evidence="3" key="1">
    <citation type="journal article" date="2015" name="Proc. Natl. Acad. Sci. U.S.A.">
        <title>Genome sequencing of adzuki bean (Vigna angularis) provides insight into high starch and low fat accumulation and domestication.</title>
        <authorList>
            <person name="Yang K."/>
            <person name="Tian Z."/>
            <person name="Chen C."/>
            <person name="Luo L."/>
            <person name="Zhao B."/>
            <person name="Wang Z."/>
            <person name="Yu L."/>
            <person name="Li Y."/>
            <person name="Sun Y."/>
            <person name="Li W."/>
            <person name="Chen Y."/>
            <person name="Li Y."/>
            <person name="Zhang Y."/>
            <person name="Ai D."/>
            <person name="Zhao J."/>
            <person name="Shang C."/>
            <person name="Ma Y."/>
            <person name="Wu B."/>
            <person name="Wang M."/>
            <person name="Gao L."/>
            <person name="Sun D."/>
            <person name="Zhang P."/>
            <person name="Guo F."/>
            <person name="Wang W."/>
            <person name="Li Y."/>
            <person name="Wang J."/>
            <person name="Varshney R.K."/>
            <person name="Wang J."/>
            <person name="Ling H.Q."/>
            <person name="Wan P."/>
        </authorList>
    </citation>
    <scope>NUCLEOTIDE SEQUENCE</scope>
    <source>
        <strain evidence="3">cv. Jingnong 6</strain>
    </source>
</reference>
<dbReference type="Gramene" id="KOM34639">
    <property type="protein sequence ID" value="KOM34639"/>
    <property type="gene ID" value="LR48_Vigan02g078900"/>
</dbReference>